<feature type="domain" description="DinB-like" evidence="1">
    <location>
        <begin position="28"/>
        <end position="149"/>
    </location>
</feature>
<name>A0ABN4ARF8_EMTOG</name>
<dbReference type="Pfam" id="PF12867">
    <property type="entry name" value="DinB_2"/>
    <property type="match status" value="1"/>
</dbReference>
<dbReference type="InterPro" id="IPR034660">
    <property type="entry name" value="DinB/YfiT-like"/>
</dbReference>
<organism evidence="2 3">
    <name type="scientific">Emticicia oligotrophica (strain DSM 17448 / CIP 109782 / MTCC 6937 / GPTSA100-15)</name>
    <dbReference type="NCBI Taxonomy" id="929562"/>
    <lineage>
        <taxon>Bacteria</taxon>
        <taxon>Pseudomonadati</taxon>
        <taxon>Bacteroidota</taxon>
        <taxon>Cytophagia</taxon>
        <taxon>Cytophagales</taxon>
        <taxon>Leadbetterellaceae</taxon>
        <taxon>Emticicia</taxon>
    </lineage>
</organism>
<reference evidence="2 3" key="1">
    <citation type="submission" date="2011-07" db="EMBL/GenBank/DDBJ databases">
        <title>The complete genome of chromosome of Emticicia oligotrophica DSM 17448.</title>
        <authorList>
            <consortium name="US DOE Joint Genome Institute (JGI-PGF)"/>
            <person name="Lucas S."/>
            <person name="Han J."/>
            <person name="Lapidus A."/>
            <person name="Bruce D."/>
            <person name="Goodwin L."/>
            <person name="Pitluck S."/>
            <person name="Peters L."/>
            <person name="Kyrpides N."/>
            <person name="Mavromatis K."/>
            <person name="Ivanova N."/>
            <person name="Ovchinnikova G."/>
            <person name="Teshima H."/>
            <person name="Detter J.C."/>
            <person name="Tapia R."/>
            <person name="Han C."/>
            <person name="Land M."/>
            <person name="Hauser L."/>
            <person name="Markowitz V."/>
            <person name="Cheng J.-F."/>
            <person name="Hugenholtz P."/>
            <person name="Woyke T."/>
            <person name="Wu D."/>
            <person name="Tindall B."/>
            <person name="Pomrenke H."/>
            <person name="Brambilla E."/>
            <person name="Klenk H.-P."/>
            <person name="Eisen J.A."/>
        </authorList>
    </citation>
    <scope>NUCLEOTIDE SEQUENCE [LARGE SCALE GENOMIC DNA]</scope>
    <source>
        <strain evidence="2 3">DSM 17448</strain>
    </source>
</reference>
<proteinExistence type="predicted"/>
<gene>
    <name evidence="2" type="ordered locus">Emtol_4012</name>
</gene>
<evidence type="ECO:0000313" key="2">
    <source>
        <dbReference type="EMBL" id="AFK05137.1"/>
    </source>
</evidence>
<dbReference type="InterPro" id="IPR024775">
    <property type="entry name" value="DinB-like"/>
</dbReference>
<protein>
    <recommendedName>
        <fullName evidence="1">DinB-like domain-containing protein</fullName>
    </recommendedName>
</protein>
<dbReference type="SUPFAM" id="SSF109854">
    <property type="entry name" value="DinB/YfiT-like putative metalloenzymes"/>
    <property type="match status" value="1"/>
</dbReference>
<evidence type="ECO:0000313" key="3">
    <source>
        <dbReference type="Proteomes" id="UP000002875"/>
    </source>
</evidence>
<dbReference type="RefSeq" id="WP_015030825.1">
    <property type="nucleotide sequence ID" value="NC_018748.1"/>
</dbReference>
<keyword evidence="3" id="KW-1185">Reference proteome</keyword>
<accession>A0ABN4ARF8</accession>
<dbReference type="EMBL" id="CP002961">
    <property type="protein sequence ID" value="AFK05137.1"/>
    <property type="molecule type" value="Genomic_DNA"/>
</dbReference>
<dbReference type="Proteomes" id="UP000002875">
    <property type="component" value="Chromosome"/>
</dbReference>
<dbReference type="Gene3D" id="1.20.120.450">
    <property type="entry name" value="dinb family like domain"/>
    <property type="match status" value="1"/>
</dbReference>
<evidence type="ECO:0000259" key="1">
    <source>
        <dbReference type="Pfam" id="PF12867"/>
    </source>
</evidence>
<sequence>MNNNQLEKIIDNLDTVFRGDAWHGPSVMEFLNSMPLDVVDARKSFSKHTICQIVFHLAAWRTFVFEKLNDNIRFDLVDDIENYGSDEEITKENWSNLVNNLKTAQEKLINKLIEFDDSLLNRLVPGQDYDFYKLLTGLIQHDTYHLGMIWVLWD</sequence>